<dbReference type="Pfam" id="PF00035">
    <property type="entry name" value="dsrm"/>
    <property type="match status" value="3"/>
</dbReference>
<feature type="region of interest" description="Disordered" evidence="3">
    <location>
        <begin position="400"/>
        <end position="420"/>
    </location>
</feature>
<evidence type="ECO:0000256" key="1">
    <source>
        <dbReference type="ARBA" id="ARBA00022884"/>
    </source>
</evidence>
<dbReference type="GO" id="GO:0010468">
    <property type="term" value="P:regulation of gene expression"/>
    <property type="evidence" value="ECO:0007669"/>
    <property type="project" value="UniProtKB-ARBA"/>
</dbReference>
<organism evidence="6 7">
    <name type="scientific">Hypothenemus hampei</name>
    <name type="common">Coffee berry borer</name>
    <dbReference type="NCBI Taxonomy" id="57062"/>
    <lineage>
        <taxon>Eukaryota</taxon>
        <taxon>Metazoa</taxon>
        <taxon>Ecdysozoa</taxon>
        <taxon>Arthropoda</taxon>
        <taxon>Hexapoda</taxon>
        <taxon>Insecta</taxon>
        <taxon>Pterygota</taxon>
        <taxon>Neoptera</taxon>
        <taxon>Endopterygota</taxon>
        <taxon>Coleoptera</taxon>
        <taxon>Polyphaga</taxon>
        <taxon>Cucujiformia</taxon>
        <taxon>Curculionidae</taxon>
        <taxon>Scolytinae</taxon>
        <taxon>Hypothenemus</taxon>
    </lineage>
</organism>
<keyword evidence="1 2" id="KW-0694">RNA-binding</keyword>
<evidence type="ECO:0000259" key="5">
    <source>
        <dbReference type="PROSITE" id="PS50137"/>
    </source>
</evidence>
<keyword evidence="7" id="KW-1185">Reference proteome</keyword>
<dbReference type="CDD" id="cd19861">
    <property type="entry name" value="DSRM_STAU_rpt5"/>
    <property type="match status" value="1"/>
</dbReference>
<accession>A0ABD1F6H0</accession>
<sequence>MILKFLLIVSCLKAFTCISFPGLIVLFEDENCIAGSSIDLSQKAAASYESINSQLEKDVETSHITSQKEDKSSLTVIHELAEYNDISYSYELIKEKGADHHKVFTLKLYLGDESYTGEGTSMKKAKYNAANQALKSTKYSIPPLKIKESEKSLTPTVLLNNIASKLGLSVTYNLASNILSDQKDNKIDLKQRKSYLQKLNEILHMNDTIHVRKDGGDVKGPFTVSVDVDGERFFGKAHTIQNAKHEAAKEALKYLRDNGQTFSCLNDDDQCKSNKEKLKSPISLVYEAAQKRNLGVSFEVVDEIGPGHKKIFTMQCVVGDLKSTGQGKSKKESKRVAAEAMLVNLLRLPEISDKTNGNNVNNSKKKKKGKVIKSTFDKIDRMLDNMVDFGKDIYDKLTGNTEKNDNDLKKKNNKRNQQSPTEELLQLGKVLDFNIQFTDFVEKEKYYSLVDLGTKPAFVCLGEGVNKKNARDLGAKYSIDTLFKLGFLDNVIHKWDGKSGSPNNEKEFNNFYFYEVTDKEEKNI</sequence>
<dbReference type="EMBL" id="JBDJPC010000003">
    <property type="protein sequence ID" value="KAL1509758.1"/>
    <property type="molecule type" value="Genomic_DNA"/>
</dbReference>
<dbReference type="FunFam" id="3.30.160.20:FF:000007">
    <property type="entry name" value="Double-stranded RNA-binding protein Staufen homolog 1"/>
    <property type="match status" value="1"/>
</dbReference>
<dbReference type="PANTHER" id="PTHR46054:SF3">
    <property type="entry name" value="MATERNAL EFFECT PROTEIN STAUFEN"/>
    <property type="match status" value="1"/>
</dbReference>
<feature type="domain" description="DRBM" evidence="5">
    <location>
        <begin position="419"/>
        <end position="484"/>
    </location>
</feature>
<keyword evidence="4" id="KW-0732">Signal</keyword>
<dbReference type="GO" id="GO:0003723">
    <property type="term" value="F:RNA binding"/>
    <property type="evidence" value="ECO:0007669"/>
    <property type="project" value="UniProtKB-UniRule"/>
</dbReference>
<dbReference type="Proteomes" id="UP001566132">
    <property type="component" value="Unassembled WGS sequence"/>
</dbReference>
<feature type="chain" id="PRO_5044783916" description="DRBM domain-containing protein" evidence="4">
    <location>
        <begin position="18"/>
        <end position="524"/>
    </location>
</feature>
<evidence type="ECO:0000313" key="6">
    <source>
        <dbReference type="EMBL" id="KAL1509758.1"/>
    </source>
</evidence>
<dbReference type="PROSITE" id="PS50137">
    <property type="entry name" value="DS_RBD"/>
    <property type="match status" value="4"/>
</dbReference>
<feature type="domain" description="DRBM" evidence="5">
    <location>
        <begin position="72"/>
        <end position="139"/>
    </location>
</feature>
<dbReference type="InterPro" id="IPR014720">
    <property type="entry name" value="dsRBD_dom"/>
</dbReference>
<name>A0ABD1F6H0_HYPHA</name>
<dbReference type="SMART" id="SM00358">
    <property type="entry name" value="DSRM"/>
    <property type="match status" value="3"/>
</dbReference>
<dbReference type="InterPro" id="IPR051740">
    <property type="entry name" value="DRBM-containing_protein"/>
</dbReference>
<protein>
    <recommendedName>
        <fullName evidence="5">DRBM domain-containing protein</fullName>
    </recommendedName>
</protein>
<feature type="domain" description="DRBM" evidence="5">
    <location>
        <begin position="280"/>
        <end position="347"/>
    </location>
</feature>
<evidence type="ECO:0000256" key="3">
    <source>
        <dbReference type="SAM" id="MobiDB-lite"/>
    </source>
</evidence>
<evidence type="ECO:0000256" key="2">
    <source>
        <dbReference type="PROSITE-ProRule" id="PRU00266"/>
    </source>
</evidence>
<feature type="domain" description="DRBM" evidence="5">
    <location>
        <begin position="154"/>
        <end position="257"/>
    </location>
</feature>
<feature type="signal peptide" evidence="4">
    <location>
        <begin position="1"/>
        <end position="17"/>
    </location>
</feature>
<dbReference type="SUPFAM" id="SSF54768">
    <property type="entry name" value="dsRNA-binding domain-like"/>
    <property type="match status" value="3"/>
</dbReference>
<proteinExistence type="predicted"/>
<evidence type="ECO:0000313" key="7">
    <source>
        <dbReference type="Proteomes" id="UP001566132"/>
    </source>
</evidence>
<comment type="caution">
    <text evidence="6">The sequence shown here is derived from an EMBL/GenBank/DDBJ whole genome shotgun (WGS) entry which is preliminary data.</text>
</comment>
<dbReference type="GO" id="GO:0007281">
    <property type="term" value="P:germ cell development"/>
    <property type="evidence" value="ECO:0007669"/>
    <property type="project" value="UniProtKB-ARBA"/>
</dbReference>
<dbReference type="Gene3D" id="3.30.160.20">
    <property type="match status" value="4"/>
</dbReference>
<dbReference type="AlphaFoldDB" id="A0ABD1F6H0"/>
<reference evidence="6 7" key="1">
    <citation type="submission" date="2024-05" db="EMBL/GenBank/DDBJ databases">
        <title>Genetic variation in Jamaican populations of the coffee berry borer (Hypothenemus hampei).</title>
        <authorList>
            <person name="Errbii M."/>
            <person name="Myrie A."/>
        </authorList>
    </citation>
    <scope>NUCLEOTIDE SEQUENCE [LARGE SCALE GENOMIC DNA]</scope>
    <source>
        <strain evidence="6">JA-Hopewell-2020-01-JO</strain>
        <tissue evidence="6">Whole body</tissue>
    </source>
</reference>
<gene>
    <name evidence="6" type="ORF">ABEB36_004445</name>
</gene>
<evidence type="ECO:0000256" key="4">
    <source>
        <dbReference type="SAM" id="SignalP"/>
    </source>
</evidence>
<dbReference type="PANTHER" id="PTHR46054">
    <property type="entry name" value="MATERNAL EFFECT PROTEIN STAUFEN"/>
    <property type="match status" value="1"/>
</dbReference>